<evidence type="ECO:0000313" key="2">
    <source>
        <dbReference type="EMBL" id="GLI94911.1"/>
    </source>
</evidence>
<proteinExistence type="predicted"/>
<reference evidence="2" key="1">
    <citation type="journal article" date="2023" name="Int. J. Syst. Evol. Microbiol.">
        <title>Methylocystis iwaonis sp. nov., a type II methane-oxidizing bacterium from surface soil of a rice paddy field in Japan, and emended description of the genus Methylocystis (ex Whittenbury et al. 1970) Bowman et al. 1993.</title>
        <authorList>
            <person name="Kaise H."/>
            <person name="Sawadogo J.B."/>
            <person name="Alam M.S."/>
            <person name="Ueno C."/>
            <person name="Dianou D."/>
            <person name="Shinjo R."/>
            <person name="Asakawa S."/>
        </authorList>
    </citation>
    <scope>NUCLEOTIDE SEQUENCE</scope>
    <source>
        <strain evidence="2">LMG27198</strain>
    </source>
</reference>
<dbReference type="PANTHER" id="PTHR43755:SF1">
    <property type="entry name" value="FAD-DEPENDENT PYRIDINE NUCLEOTIDE-DISULPHIDE OXIDOREDUCTASE"/>
    <property type="match status" value="1"/>
</dbReference>
<name>A0A9W6LTV5_9HYPH</name>
<keyword evidence="3" id="KW-1185">Reference proteome</keyword>
<organism evidence="2 3">
    <name type="scientific">Methylocystis echinoides</name>
    <dbReference type="NCBI Taxonomy" id="29468"/>
    <lineage>
        <taxon>Bacteria</taxon>
        <taxon>Pseudomonadati</taxon>
        <taxon>Pseudomonadota</taxon>
        <taxon>Alphaproteobacteria</taxon>
        <taxon>Hyphomicrobiales</taxon>
        <taxon>Methylocystaceae</taxon>
        <taxon>Methylocystis</taxon>
    </lineage>
</organism>
<dbReference type="Gene3D" id="3.50.50.60">
    <property type="entry name" value="FAD/NAD(P)-binding domain"/>
    <property type="match status" value="3"/>
</dbReference>
<protein>
    <submittedName>
        <fullName evidence="2">Cytochrome c</fullName>
    </submittedName>
</protein>
<dbReference type="SUPFAM" id="SSF51905">
    <property type="entry name" value="FAD/NAD(P)-binding domain"/>
    <property type="match status" value="2"/>
</dbReference>
<dbReference type="EMBL" id="BSEC01000001">
    <property type="protein sequence ID" value="GLI94911.1"/>
    <property type="molecule type" value="Genomic_DNA"/>
</dbReference>
<evidence type="ECO:0000313" key="3">
    <source>
        <dbReference type="Proteomes" id="UP001144323"/>
    </source>
</evidence>
<dbReference type="InterPro" id="IPR049386">
    <property type="entry name" value="FCSD_central"/>
</dbReference>
<dbReference type="PANTHER" id="PTHR43755">
    <property type="match status" value="1"/>
</dbReference>
<dbReference type="AlphaFoldDB" id="A0A9W6LTV5"/>
<feature type="domain" description="Sulfide dehydrogenase [flavocytochrome c] flavoprotein chain central" evidence="1">
    <location>
        <begin position="144"/>
        <end position="201"/>
    </location>
</feature>
<comment type="caution">
    <text evidence="2">The sequence shown here is derived from an EMBL/GenBank/DDBJ whole genome shotgun (WGS) entry which is preliminary data.</text>
</comment>
<dbReference type="InterPro" id="IPR052541">
    <property type="entry name" value="SQRD"/>
</dbReference>
<gene>
    <name evidence="2" type="primary">fccB-1</name>
    <name evidence="2" type="ORF">LMG27198_39030</name>
</gene>
<evidence type="ECO:0000259" key="1">
    <source>
        <dbReference type="Pfam" id="PF21706"/>
    </source>
</evidence>
<dbReference type="InterPro" id="IPR036188">
    <property type="entry name" value="FAD/NAD-bd_sf"/>
</dbReference>
<accession>A0A9W6LTV5</accession>
<dbReference type="Proteomes" id="UP001144323">
    <property type="component" value="Unassembled WGS sequence"/>
</dbReference>
<dbReference type="Pfam" id="PF21706">
    <property type="entry name" value="FCSD_central"/>
    <property type="match status" value="1"/>
</dbReference>
<sequence length="463" mass="49670">MAGATAAKYLKYWAKMYDPNWNVSVTLIEKNASTSYFSNIRSNEALVGAITADSLKYTYAKLLTDYGVTVAAKTVASVDVVNKKVKCTDNSLYAYDRLILAAGIDFDYSPERLGITLTGTGASWTLLPHAWDGTVRTNGKTQIEVLKTQLTNMLDGSRVIISIPPKPYRCPPGPYERACVIADWLKSKKPQSKVIVLDANTGPVVDGYGPLPIVEPKTFGKAFGIYPGSNQIHKNYIEYYPSTRITSVEFKANNQKVVRATNTTSGATFTFGDTTAGQKAVNVVNVIPPMKAGKVVIDVLKADNGLTPTKPSGLDAAGLWAPVNEATYESSIPYYAGIHIIGDSQASGQPKAGHIGNQEGKVVAGAILRAASGRSLCAAPEINSACFTPITTPAGNNGPTASWLTAIYRYQEDTTTSPLGPSKMRMVSGDGINASEPIGGWTGDNYDNMTKWFTALMQDVSFK</sequence>